<sequence>MLTDNTLINQSAQVVDWSSFYSKLKEKGNVPNAAITIIDKNYAVFRDMYLDLGTITESIRTSGFSPSQITIYADVLHVGDFTNVLLDAAGLIIYARRIEVTDNSTIILDYQKTNTAQVIVFAVEMAGTITVSAIKNTKDQPVLFNISQVNVSPGIIINNSEGNPVSNAIKLEQGLGFQLPGNMLLYLNNAFIYASLLYDQDPKLALSIFLWVKSWAAQSPEMEELFYRSTSTATLLNSQINAAVNGAAFVPYLTSDIYTMLAKAFSQDAAKYENDYMHLSTQEVLTAENIAIAKTMVNNAQSEIDFVNSLLAQANENYKNAVSASNKAHVNLSKQQIKVSNVGAKFEQIGIPDYEREQIIKAVITLVSAVVTFGAGIAMVAAGDPAAAPAAVTGAVDSAKAVAAAADTAKDIAKTAKILSDSMASLKKLVEVLKKVYELAKAVKEVAGNISEAKKQMKAIQDMDDTTGGADLSAADGWEVYKIQADNILEDPIKKEIGFAAEYKQELDIMVIYGQSLSASQLAVIKAGQEVASITFQLYYAKEKKANLEKLVSDLKVGDTLLLETMQQFYQKYLDSKSSLFSALKSYQASYFYWALRNSSVQPKIIDPVKNLNAGIEDITKIAMDNANALNQFNPPPQSMSNMLFEIKAASVLKELQTTGKTTWVLPLDNPEFEGLNRVRLSKIRVWLEGIILEPNHDSVFINITTAGNYLDRYNDLNYQFGSKELTRTFKYMVSKHDKNSDWDFDNDTFGVVQIDGSVDREVKYAYFQPTPFSEWSISLTSNNKGVDYSKISKITMVFEGSAIGSAKSALVRKKLSND</sequence>
<gene>
    <name evidence="1" type="ORF">LNP81_22740</name>
</gene>
<comment type="caution">
    <text evidence="1">The sequence shown here is derived from an EMBL/GenBank/DDBJ whole genome shotgun (WGS) entry which is preliminary data.</text>
</comment>
<proteinExistence type="predicted"/>
<evidence type="ECO:0000313" key="1">
    <source>
        <dbReference type="EMBL" id="MCC9065821.1"/>
    </source>
</evidence>
<dbReference type="PANTHER" id="PTHR34714:SF2">
    <property type="entry name" value="EGF-LIKE DOMAIN-CONTAINING PROTEIN"/>
    <property type="match status" value="1"/>
</dbReference>
<dbReference type="Proteomes" id="UP001430679">
    <property type="component" value="Unassembled WGS sequence"/>
</dbReference>
<keyword evidence="2" id="KW-1185">Reference proteome</keyword>
<dbReference type="EMBL" id="JAJJMM010000001">
    <property type="protein sequence ID" value="MCC9065821.1"/>
    <property type="molecule type" value="Genomic_DNA"/>
</dbReference>
<evidence type="ECO:0008006" key="3">
    <source>
        <dbReference type="Google" id="ProtNLM"/>
    </source>
</evidence>
<organism evidence="1 2">
    <name type="scientific">Flavobacterium piscisymbiosum</name>
    <dbReference type="NCBI Taxonomy" id="2893753"/>
    <lineage>
        <taxon>Bacteria</taxon>
        <taxon>Pseudomonadati</taxon>
        <taxon>Bacteroidota</taxon>
        <taxon>Flavobacteriia</taxon>
        <taxon>Flavobacteriales</taxon>
        <taxon>Flavobacteriaceae</taxon>
        <taxon>Flavobacterium</taxon>
    </lineage>
</organism>
<accession>A0ABS8MLJ1</accession>
<evidence type="ECO:0000313" key="2">
    <source>
        <dbReference type="Proteomes" id="UP001430679"/>
    </source>
</evidence>
<dbReference type="RefSeq" id="WP_230039568.1">
    <property type="nucleotide sequence ID" value="NZ_JAJJMM010000001.1"/>
</dbReference>
<protein>
    <recommendedName>
        <fullName evidence="3">Tc toxin complex TcA C-terminal TcB-binding domain-containing protein</fullName>
    </recommendedName>
</protein>
<name>A0ABS8MLJ1_9FLAO</name>
<dbReference type="PANTHER" id="PTHR34714">
    <property type="entry name" value="EGF-LIKE DOMAIN-CONTAINING PROTEIN"/>
    <property type="match status" value="1"/>
</dbReference>
<reference evidence="1" key="1">
    <citation type="submission" date="2021-11" db="EMBL/GenBank/DDBJ databases">
        <title>Description of novel Flavobacterium species.</title>
        <authorList>
            <person name="Saticioglu I.B."/>
            <person name="Ay H."/>
            <person name="Altun S."/>
            <person name="Duman M."/>
        </authorList>
    </citation>
    <scope>NUCLEOTIDE SEQUENCE</scope>
    <source>
        <strain evidence="1">F-30</strain>
    </source>
</reference>